<evidence type="ECO:0000256" key="10">
    <source>
        <dbReference type="PROSITE-ProRule" id="PRU00042"/>
    </source>
</evidence>
<keyword evidence="8 11" id="KW-0862">Zinc</keyword>
<comment type="caution">
    <text evidence="16">The sequence shown here is derived from an EMBL/GenBank/DDBJ whole genome shotgun (WGS) entry which is preliminary data.</text>
</comment>
<dbReference type="GO" id="GO:0008270">
    <property type="term" value="F:zinc ion binding"/>
    <property type="evidence" value="ECO:0007669"/>
    <property type="project" value="UniProtKB-UniRule"/>
</dbReference>
<proteinExistence type="predicted"/>
<dbReference type="PROSITE" id="PS51203">
    <property type="entry name" value="CS"/>
    <property type="match status" value="1"/>
</dbReference>
<evidence type="ECO:0000256" key="4">
    <source>
        <dbReference type="ARBA" id="ARBA00022490"/>
    </source>
</evidence>
<gene>
    <name evidence="16" type="ORF">GE061_010634</name>
</gene>
<dbReference type="AlphaFoldDB" id="A0A8S9XVH0"/>
<dbReference type="GO" id="GO:0005634">
    <property type="term" value="C:nucleus"/>
    <property type="evidence" value="ECO:0007669"/>
    <property type="project" value="UniProtKB-SubCell"/>
</dbReference>
<keyword evidence="6" id="KW-0677">Repeat</keyword>
<keyword evidence="7 10" id="KW-0863">Zinc-finger</keyword>
<dbReference type="Pfam" id="PF04969">
    <property type="entry name" value="CS"/>
    <property type="match status" value="1"/>
</dbReference>
<dbReference type="Pfam" id="PF00096">
    <property type="entry name" value="zf-C2H2"/>
    <property type="match status" value="1"/>
</dbReference>
<dbReference type="PANTHER" id="PTHR21664">
    <property type="entry name" value="CHRONIC MYELOGENOUS LEUKEMIA TUMOR ANTIGEN 66"/>
    <property type="match status" value="1"/>
</dbReference>
<dbReference type="PROSITE" id="PS00028">
    <property type="entry name" value="ZINC_FINGER_C2H2_1"/>
    <property type="match status" value="4"/>
</dbReference>
<feature type="domain" description="CS" evidence="14">
    <location>
        <begin position="280"/>
        <end position="369"/>
    </location>
</feature>
<evidence type="ECO:0000256" key="6">
    <source>
        <dbReference type="ARBA" id="ARBA00022737"/>
    </source>
</evidence>
<keyword evidence="17" id="KW-1185">Reference proteome</keyword>
<evidence type="ECO:0000256" key="7">
    <source>
        <dbReference type="ARBA" id="ARBA00022771"/>
    </source>
</evidence>
<feature type="domain" description="C2H2-type" evidence="13">
    <location>
        <begin position="1146"/>
        <end position="1174"/>
    </location>
</feature>
<evidence type="ECO:0000313" key="17">
    <source>
        <dbReference type="Proteomes" id="UP000466442"/>
    </source>
</evidence>
<evidence type="ECO:0000259" key="15">
    <source>
        <dbReference type="PROSITE" id="PS51915"/>
    </source>
</evidence>
<evidence type="ECO:0000313" key="16">
    <source>
        <dbReference type="EMBL" id="KAF6212923.1"/>
    </source>
</evidence>
<dbReference type="InterPro" id="IPR036236">
    <property type="entry name" value="Znf_C2H2_sf"/>
</dbReference>
<keyword evidence="12" id="KW-0472">Membrane</keyword>
<dbReference type="SMART" id="SM00868">
    <property type="entry name" value="zf-AD"/>
    <property type="match status" value="1"/>
</dbReference>
<dbReference type="InterPro" id="IPR012934">
    <property type="entry name" value="Znf_AD"/>
</dbReference>
<dbReference type="PANTHER" id="PTHR21664:SF1">
    <property type="entry name" value="NUDC DOMAIN-CONTAINING PROTEIN 1"/>
    <property type="match status" value="1"/>
</dbReference>
<sequence length="1182" mass="133068">MLRHSLDHGWVKAYMKNVPGYKQSSNSYEWFLLALIYKEDITDGVEVVEPSEDQYSFLHQRLFSLHNHLIIDPWNVSAVYFLDVARKVRRSWIGQSGRLEKTVEVMELPAPASSDSGKYNASISFSSPNTCVLSDGAGTLFLVDTSDRSSGDVVPWKVLYQGQPLGNGTGFSVRDSRISSDHLTKVLSCVVEFIIPSAEAPTPNKKTPGYETTLSWILISEEINGEWNVQTEAIKGAGPVDYVALEPSGEGLYVISEATFRSPTKCDPSKSNGAGVDGDNAAYDFEWLQTFDDITVWMKLEEPEPKKSGVEVVCERNELSISYEGSLLLKGKLHDDIDPSLTVWNITSHNMLEVTLMKHLGGTMWPSFIDGNKVGKEILDPNIVERVNEQLAHLTSDKEEDAGTVLNALEECDVCEGDSRTLFRFEKGTISCTNKVHLGSQQWLLSASVDSDKVPSFCMRNDVDGCIWMPRQPDTVTGEWNVDHIGTLLAFGYVQASKTNRKFSITPPDLSFVSIVDVSGHVIVYRKGVSVNSSLRNRRTGRQLKEIAVQQLVNLHTNSAILGAAANDQYIFVLTVFLNNTILGWVVLGMFDVSYLAKAMDKLLHVLQSLIENLCILAQLVSLIVYRSAFNKLLIGLRVAAQVYTYEMAPNFNTYIFMSSCLGSFIFCLINLEYCGILELLRYQFDTVTEELRPNQYTLVLLTKRHHVLLELTTTLNEIFSWQLLIMCTGIFINLVTTLYVCIQALSDLRVLTVLETAGMCLMAGSCSFDDLCRICIVGSSDAGSIPIYSDEGKNLGLPDKITRLLSIKISEEDCLPKVVCEDCKHKLDCIEIFRNTALKSQTSLQQLQKSGGVLSRESVSAIVGETTKEESDWWSLKTEQKNYGSEEDNEDRNDSFENQMALIAQRSLHQISVHKNHVDSTFTDMEMNMQLHSEWWENQKERDDDSVEEPSLDSIIDQCREEEDTSKSLLHSILTKGQALSGSEVTEMEVTVDPMLFFEEDEDEEEGASEQLSHQPAVLVASPGVETSQHVNDPKPYQCYLCPRGFNTDLSLKSHLWNHIPSRKVLANSDLNRYEMETAIRTRMFNSQCLCQECGRVYPSKSTLRAHQITHSNLRPHKCSLCDKTFKRNQDLKFHINQHTGERPYRCPYCPKAFASSGNCFSHRKRMHPKQLARDKKRAKR</sequence>
<evidence type="ECO:0000256" key="1">
    <source>
        <dbReference type="ARBA" id="ARBA00004123"/>
    </source>
</evidence>
<accession>A0A8S9XVH0</accession>
<dbReference type="OrthoDB" id="428655at2759"/>
<dbReference type="CDD" id="cd06467">
    <property type="entry name" value="p23_NUDC_like"/>
    <property type="match status" value="1"/>
</dbReference>
<evidence type="ECO:0000256" key="12">
    <source>
        <dbReference type="SAM" id="Phobius"/>
    </source>
</evidence>
<evidence type="ECO:0000256" key="9">
    <source>
        <dbReference type="ARBA" id="ARBA00023242"/>
    </source>
</evidence>
<evidence type="ECO:0000256" key="8">
    <source>
        <dbReference type="ARBA" id="ARBA00022833"/>
    </source>
</evidence>
<protein>
    <recommendedName>
        <fullName evidence="3">NudC domain-containing protein 1</fullName>
    </recommendedName>
</protein>
<feature type="transmembrane region" description="Helical" evidence="12">
    <location>
        <begin position="724"/>
        <end position="746"/>
    </location>
</feature>
<dbReference type="PROSITE" id="PS50157">
    <property type="entry name" value="ZINC_FINGER_C2H2_2"/>
    <property type="match status" value="4"/>
</dbReference>
<feature type="transmembrane region" description="Helical" evidence="12">
    <location>
        <begin position="570"/>
        <end position="591"/>
    </location>
</feature>
<feature type="domain" description="C2H2-type" evidence="13">
    <location>
        <begin position="1118"/>
        <end position="1145"/>
    </location>
</feature>
<keyword evidence="5 11" id="KW-0479">Metal-binding</keyword>
<evidence type="ECO:0000259" key="14">
    <source>
        <dbReference type="PROSITE" id="PS51203"/>
    </source>
</evidence>
<dbReference type="GO" id="GO:0005737">
    <property type="term" value="C:cytoplasm"/>
    <property type="evidence" value="ECO:0007669"/>
    <property type="project" value="UniProtKB-SubCell"/>
</dbReference>
<dbReference type="InterPro" id="IPR007052">
    <property type="entry name" value="CS_dom"/>
</dbReference>
<evidence type="ECO:0000259" key="13">
    <source>
        <dbReference type="PROSITE" id="PS50157"/>
    </source>
</evidence>
<dbReference type="EMBL" id="WIXP02000003">
    <property type="protein sequence ID" value="KAF6212923.1"/>
    <property type="molecule type" value="Genomic_DNA"/>
</dbReference>
<reference evidence="16" key="1">
    <citation type="journal article" date="2021" name="Mol. Ecol. Resour.">
        <title>Apolygus lucorum genome provides insights into omnivorousness and mesophyll feeding.</title>
        <authorList>
            <person name="Liu Y."/>
            <person name="Liu H."/>
            <person name="Wang H."/>
            <person name="Huang T."/>
            <person name="Liu B."/>
            <person name="Yang B."/>
            <person name="Yin L."/>
            <person name="Li B."/>
            <person name="Zhang Y."/>
            <person name="Zhang S."/>
            <person name="Jiang F."/>
            <person name="Zhang X."/>
            <person name="Ren Y."/>
            <person name="Wang B."/>
            <person name="Wang S."/>
            <person name="Lu Y."/>
            <person name="Wu K."/>
            <person name="Fan W."/>
            <person name="Wang G."/>
        </authorList>
    </citation>
    <scope>NUCLEOTIDE SEQUENCE</scope>
    <source>
        <strain evidence="16">12Hb</strain>
    </source>
</reference>
<evidence type="ECO:0000256" key="2">
    <source>
        <dbReference type="ARBA" id="ARBA00004496"/>
    </source>
</evidence>
<evidence type="ECO:0000256" key="5">
    <source>
        <dbReference type="ARBA" id="ARBA00022723"/>
    </source>
</evidence>
<dbReference type="SMART" id="SM00355">
    <property type="entry name" value="ZnF_C2H2"/>
    <property type="match status" value="4"/>
</dbReference>
<feature type="transmembrane region" description="Helical" evidence="12">
    <location>
        <begin position="603"/>
        <end position="626"/>
    </location>
</feature>
<feature type="domain" description="C2H2-type" evidence="13">
    <location>
        <begin position="1038"/>
        <end position="1065"/>
    </location>
</feature>
<keyword evidence="12" id="KW-0812">Transmembrane</keyword>
<dbReference type="SUPFAM" id="SSF57667">
    <property type="entry name" value="beta-beta-alpha zinc fingers"/>
    <property type="match status" value="2"/>
</dbReference>
<dbReference type="SUPFAM" id="SSF49764">
    <property type="entry name" value="HSP20-like chaperones"/>
    <property type="match status" value="1"/>
</dbReference>
<dbReference type="Gene3D" id="3.40.1800.20">
    <property type="match status" value="1"/>
</dbReference>
<dbReference type="SUPFAM" id="SSF57716">
    <property type="entry name" value="Glucocorticoid receptor-like (DNA-binding domain)"/>
    <property type="match status" value="1"/>
</dbReference>
<dbReference type="Gene3D" id="3.30.160.60">
    <property type="entry name" value="Classic Zinc Finger"/>
    <property type="match status" value="3"/>
</dbReference>
<evidence type="ECO:0000256" key="11">
    <source>
        <dbReference type="PROSITE-ProRule" id="PRU01263"/>
    </source>
</evidence>
<dbReference type="Proteomes" id="UP000466442">
    <property type="component" value="Unassembled WGS sequence"/>
</dbReference>
<feature type="transmembrane region" description="Helical" evidence="12">
    <location>
        <begin position="652"/>
        <end position="672"/>
    </location>
</feature>
<dbReference type="InterPro" id="IPR037895">
    <property type="entry name" value="NUDCD1"/>
</dbReference>
<evidence type="ECO:0000256" key="3">
    <source>
        <dbReference type="ARBA" id="ARBA00018915"/>
    </source>
</evidence>
<keyword evidence="4" id="KW-0963">Cytoplasm</keyword>
<dbReference type="InterPro" id="IPR008978">
    <property type="entry name" value="HSP20-like_chaperone"/>
</dbReference>
<dbReference type="Gene3D" id="2.60.40.790">
    <property type="match status" value="1"/>
</dbReference>
<dbReference type="FunFam" id="3.30.160.60:FF:000072">
    <property type="entry name" value="zinc finger protein 143 isoform X1"/>
    <property type="match status" value="1"/>
</dbReference>
<feature type="binding site" evidence="11">
    <location>
        <position position="821"/>
    </location>
    <ligand>
        <name>Zn(2+)</name>
        <dbReference type="ChEBI" id="CHEBI:29105"/>
    </ligand>
</feature>
<keyword evidence="9" id="KW-0539">Nucleus</keyword>
<feature type="binding site" evidence="11">
    <location>
        <position position="824"/>
    </location>
    <ligand>
        <name>Zn(2+)</name>
        <dbReference type="ChEBI" id="CHEBI:29105"/>
    </ligand>
</feature>
<comment type="subcellular location">
    <subcellularLocation>
        <location evidence="2">Cytoplasm</location>
    </subcellularLocation>
    <subcellularLocation>
        <location evidence="1">Nucleus</location>
    </subcellularLocation>
</comment>
<dbReference type="InterPro" id="IPR013087">
    <property type="entry name" value="Znf_C2H2_type"/>
</dbReference>
<feature type="domain" description="ZAD" evidence="15">
    <location>
        <begin position="771"/>
        <end position="848"/>
    </location>
</feature>
<organism evidence="16 17">
    <name type="scientific">Apolygus lucorum</name>
    <name type="common">Small green plant bug</name>
    <name type="synonym">Lygocoris lucorum</name>
    <dbReference type="NCBI Taxonomy" id="248454"/>
    <lineage>
        <taxon>Eukaryota</taxon>
        <taxon>Metazoa</taxon>
        <taxon>Ecdysozoa</taxon>
        <taxon>Arthropoda</taxon>
        <taxon>Hexapoda</taxon>
        <taxon>Insecta</taxon>
        <taxon>Pterygota</taxon>
        <taxon>Neoptera</taxon>
        <taxon>Paraneoptera</taxon>
        <taxon>Hemiptera</taxon>
        <taxon>Heteroptera</taxon>
        <taxon>Panheteroptera</taxon>
        <taxon>Cimicomorpha</taxon>
        <taxon>Miridae</taxon>
        <taxon>Mirini</taxon>
        <taxon>Apolygus</taxon>
    </lineage>
</organism>
<dbReference type="PROSITE" id="PS51915">
    <property type="entry name" value="ZAD"/>
    <property type="match status" value="1"/>
</dbReference>
<dbReference type="Pfam" id="PF07776">
    <property type="entry name" value="zf-AD"/>
    <property type="match status" value="1"/>
</dbReference>
<feature type="binding site" evidence="11">
    <location>
        <position position="773"/>
    </location>
    <ligand>
        <name>Zn(2+)</name>
        <dbReference type="ChEBI" id="CHEBI:29105"/>
    </ligand>
</feature>
<feature type="binding site" evidence="11">
    <location>
        <position position="776"/>
    </location>
    <ligand>
        <name>Zn(2+)</name>
        <dbReference type="ChEBI" id="CHEBI:29105"/>
    </ligand>
</feature>
<feature type="domain" description="C2H2-type" evidence="13">
    <location>
        <begin position="1090"/>
        <end position="1117"/>
    </location>
</feature>
<keyword evidence="12" id="KW-1133">Transmembrane helix</keyword>
<name>A0A8S9XVH0_APOLU</name>